<dbReference type="EMBL" id="HAHI01000893">
    <property type="protein sequence ID" value="SNX38006.1"/>
    <property type="molecule type" value="Transcribed_RNA"/>
</dbReference>
<organism evidence="1">
    <name type="scientific">Heteropoda jugulans</name>
    <dbReference type="NCBI Taxonomy" id="1358901"/>
    <lineage>
        <taxon>Eukaryota</taxon>
        <taxon>Metazoa</taxon>
        <taxon>Ecdysozoa</taxon>
        <taxon>Arthropoda</taxon>
        <taxon>Chelicerata</taxon>
        <taxon>Arachnida</taxon>
        <taxon>Araneae</taxon>
        <taxon>Araneomorphae</taxon>
        <taxon>Entelegynae</taxon>
        <taxon>Dionycha</taxon>
        <taxon>Sparassidae</taxon>
        <taxon>Heteropoda</taxon>
    </lineage>
</organism>
<dbReference type="EMBL" id="HAHI01000183">
    <property type="protein sequence ID" value="SNX34534.1"/>
    <property type="molecule type" value="Transcribed_RNA"/>
</dbReference>
<name>A0A4Q8K5H3_9ARAC</name>
<sequence>MMLLLVAFSAVALAEKEIEMRHRILRCQECCLAVHPDRIVVLVRVKGAAKDSDA</sequence>
<reference evidence="1" key="1">
    <citation type="submission" date="2017-05" db="EMBL/GenBank/DDBJ databases">
        <authorList>
            <person name="QRISCLOUD D."/>
        </authorList>
    </citation>
    <scope>NUCLEOTIDE SEQUENCE</scope>
</reference>
<reference evidence="1" key="2">
    <citation type="submission" date="2019-05" db="EMBL/GenBank/DDBJ databases">
        <title>Unravelling the molecular evolution of spider venoms.</title>
        <authorList>
            <person name="Pineda S."/>
        </authorList>
    </citation>
    <scope>NUCLEOTIDE SEQUENCE</scope>
</reference>
<protein>
    <submittedName>
        <fullName evidence="1">U67-Sparatoxin-Hju1d_1</fullName>
    </submittedName>
</protein>
<dbReference type="AlphaFoldDB" id="A0A4Q8K5H3"/>
<proteinExistence type="predicted"/>
<evidence type="ECO:0000313" key="1">
    <source>
        <dbReference type="EMBL" id="SNX34534.1"/>
    </source>
</evidence>
<accession>A0A4Q8K5H3</accession>